<protein>
    <recommendedName>
        <fullName evidence="4">Outer membrane beta-barrel protein</fullName>
    </recommendedName>
</protein>
<gene>
    <name evidence="2" type="ORF">H4317_00445</name>
</gene>
<proteinExistence type="predicted"/>
<accession>A0A7G7W7I9</accession>
<dbReference type="KEGG" id="hsk:H4317_00445"/>
<evidence type="ECO:0000313" key="3">
    <source>
        <dbReference type="Proteomes" id="UP000515489"/>
    </source>
</evidence>
<dbReference type="EMBL" id="CP060202">
    <property type="protein sequence ID" value="QNH62332.1"/>
    <property type="molecule type" value="Genomic_DNA"/>
</dbReference>
<evidence type="ECO:0000313" key="2">
    <source>
        <dbReference type="EMBL" id="QNH62332.1"/>
    </source>
</evidence>
<dbReference type="Proteomes" id="UP000515489">
    <property type="component" value="Chromosome"/>
</dbReference>
<name>A0A7G7W7I9_9BACT</name>
<feature type="signal peptide" evidence="1">
    <location>
        <begin position="1"/>
        <end position="18"/>
    </location>
</feature>
<dbReference type="AlphaFoldDB" id="A0A7G7W7I9"/>
<organism evidence="2 3">
    <name type="scientific">Hymenobacter sediminicola</name>
    <dbReference type="NCBI Taxonomy" id="2761579"/>
    <lineage>
        <taxon>Bacteria</taxon>
        <taxon>Pseudomonadati</taxon>
        <taxon>Bacteroidota</taxon>
        <taxon>Cytophagia</taxon>
        <taxon>Cytophagales</taxon>
        <taxon>Hymenobacteraceae</taxon>
        <taxon>Hymenobacter</taxon>
    </lineage>
</organism>
<reference evidence="2 3" key="1">
    <citation type="submission" date="2020-08" db="EMBL/GenBank/DDBJ databases">
        <title>Hymenobacter sp. S2-20-2 genome sequencing.</title>
        <authorList>
            <person name="Jin L."/>
        </authorList>
    </citation>
    <scope>NUCLEOTIDE SEQUENCE [LARGE SCALE GENOMIC DNA]</scope>
    <source>
        <strain evidence="2 3">S2-20-2</strain>
    </source>
</reference>
<evidence type="ECO:0008006" key="4">
    <source>
        <dbReference type="Google" id="ProtNLM"/>
    </source>
</evidence>
<feature type="chain" id="PRO_5028959923" description="Outer membrane beta-barrel protein" evidence="1">
    <location>
        <begin position="19"/>
        <end position="202"/>
    </location>
</feature>
<dbReference type="RefSeq" id="WP_185888245.1">
    <property type="nucleotide sequence ID" value="NZ_CP060202.1"/>
</dbReference>
<sequence>MRLPLTILLVASTLPALAQESPADTLDPLPWYRPRHLIAQTAGGMGMVSVGAGYNFWRDRAEADVLVGYVPKKYAGSTLSIATAKFLYSPFTVPLGEKLQLRPLTVGVYVSYTHGTINDEDRGQYTKGYYWFSTDTRVGPLLGGRLSYLRQPSPQGRSRRISAYYELGTNDLYLFSIVPNANYKSLSPLDLLTLGLGVKMEF</sequence>
<keyword evidence="3" id="KW-1185">Reference proteome</keyword>
<evidence type="ECO:0000256" key="1">
    <source>
        <dbReference type="SAM" id="SignalP"/>
    </source>
</evidence>
<keyword evidence="1" id="KW-0732">Signal</keyword>